<gene>
    <name evidence="3" type="ORF">ACFQ3U_07865</name>
</gene>
<evidence type="ECO:0000313" key="3">
    <source>
        <dbReference type="EMBL" id="MFD1201806.1"/>
    </source>
</evidence>
<evidence type="ECO:0000313" key="4">
    <source>
        <dbReference type="Proteomes" id="UP001597181"/>
    </source>
</evidence>
<dbReference type="EMBL" id="JBHTLY010000003">
    <property type="protein sequence ID" value="MFD1201806.1"/>
    <property type="molecule type" value="Genomic_DNA"/>
</dbReference>
<accession>A0ABW3TM51</accession>
<name>A0ABW3TM51_9MICO</name>
<sequence length="355" mass="36715">MTDEVSAQGVPCMWMRGGTSKGAFLLASDVPEGQAGRADLARRMLGSPDPQQIDGIGGAHPLTSKIAIVSASTESGVDLDYEFLQVGVETGEVSRAQTCGNLLAGVVPFAIERGILAPGAERTNAVVRLTNTGSLATVAFASAGGVLSYGGDYELAGVPGSGNPIEVAVQSGGKLLPTGVPAQEVLGVAVTLIDNGMPVVVLRAADLGISGDEAPGVLEEMVALRDRVESIRRAAGKLFGLGDVTELSVPKMMLVSQPRADGDITVRAFIPRRVHRAVGVLMAAGVAAASKIPGAVGAEWGTDSEEVSIEHPAGIFRSRVKVERDPEGEWRGSSISVRTARKLFDGRVFPMPVSP</sequence>
<comment type="caution">
    <text evidence="3">The sequence shown here is derived from an EMBL/GenBank/DDBJ whole genome shotgun (WGS) entry which is preliminary data.</text>
</comment>
<dbReference type="Proteomes" id="UP001597181">
    <property type="component" value="Unassembled WGS sequence"/>
</dbReference>
<dbReference type="PANTHER" id="PTHR43709">
    <property type="entry name" value="ACONITATE ISOMERASE-RELATED"/>
    <property type="match status" value="1"/>
</dbReference>
<dbReference type="Gene3D" id="3.10.310.10">
    <property type="entry name" value="Diaminopimelate Epimerase, Chain A, domain 1"/>
    <property type="match status" value="2"/>
</dbReference>
<dbReference type="PANTHER" id="PTHR43709:SF3">
    <property type="entry name" value="ISOMERASE YBHH-RELATED"/>
    <property type="match status" value="1"/>
</dbReference>
<protein>
    <submittedName>
        <fullName evidence="3">PrpF domain-containing protein</fullName>
    </submittedName>
</protein>
<comment type="similarity">
    <text evidence="1">Belongs to the PrpF family.</text>
</comment>
<proteinExistence type="inferred from homology"/>
<dbReference type="SUPFAM" id="SSF54506">
    <property type="entry name" value="Diaminopimelate epimerase-like"/>
    <property type="match status" value="2"/>
</dbReference>
<dbReference type="InterPro" id="IPR007400">
    <property type="entry name" value="PrpF-like"/>
</dbReference>
<keyword evidence="4" id="KW-1185">Reference proteome</keyword>
<reference evidence="4" key="1">
    <citation type="journal article" date="2019" name="Int. J. Syst. Evol. Microbiol.">
        <title>The Global Catalogue of Microorganisms (GCM) 10K type strain sequencing project: providing services to taxonomists for standard genome sequencing and annotation.</title>
        <authorList>
            <consortium name="The Broad Institute Genomics Platform"/>
            <consortium name="The Broad Institute Genome Sequencing Center for Infectious Disease"/>
            <person name="Wu L."/>
            <person name="Ma J."/>
        </authorList>
    </citation>
    <scope>NUCLEOTIDE SEQUENCE [LARGE SCALE GENOMIC DNA]</scope>
    <source>
        <strain evidence="4">CCUG 50213</strain>
    </source>
</reference>
<keyword evidence="2" id="KW-0413">Isomerase</keyword>
<dbReference type="RefSeq" id="WP_343960063.1">
    <property type="nucleotide sequence ID" value="NZ_BAAAKZ010000004.1"/>
</dbReference>
<evidence type="ECO:0000256" key="1">
    <source>
        <dbReference type="ARBA" id="ARBA00007673"/>
    </source>
</evidence>
<dbReference type="Pfam" id="PF04303">
    <property type="entry name" value="PrpF"/>
    <property type="match status" value="1"/>
</dbReference>
<evidence type="ECO:0000256" key="2">
    <source>
        <dbReference type="ARBA" id="ARBA00023235"/>
    </source>
</evidence>
<organism evidence="3 4">
    <name type="scientific">Leucobacter albus</name>
    <dbReference type="NCBI Taxonomy" id="272210"/>
    <lineage>
        <taxon>Bacteria</taxon>
        <taxon>Bacillati</taxon>
        <taxon>Actinomycetota</taxon>
        <taxon>Actinomycetes</taxon>
        <taxon>Micrococcales</taxon>
        <taxon>Microbacteriaceae</taxon>
        <taxon>Leucobacter</taxon>
    </lineage>
</organism>